<evidence type="ECO:0000256" key="1">
    <source>
        <dbReference type="SAM" id="MobiDB-lite"/>
    </source>
</evidence>
<dbReference type="Proteomes" id="UP001188597">
    <property type="component" value="Unassembled WGS sequence"/>
</dbReference>
<organism evidence="3 4">
    <name type="scientific">Escallonia herrerae</name>
    <dbReference type="NCBI Taxonomy" id="1293975"/>
    <lineage>
        <taxon>Eukaryota</taxon>
        <taxon>Viridiplantae</taxon>
        <taxon>Streptophyta</taxon>
        <taxon>Embryophyta</taxon>
        <taxon>Tracheophyta</taxon>
        <taxon>Spermatophyta</taxon>
        <taxon>Magnoliopsida</taxon>
        <taxon>eudicotyledons</taxon>
        <taxon>Gunneridae</taxon>
        <taxon>Pentapetalae</taxon>
        <taxon>asterids</taxon>
        <taxon>campanulids</taxon>
        <taxon>Escalloniales</taxon>
        <taxon>Escalloniaceae</taxon>
        <taxon>Escallonia</taxon>
    </lineage>
</organism>
<feature type="domain" description="Retrovirus-related Pol polyprotein from transposon TNT 1-94-like beta-barrel" evidence="2">
    <location>
        <begin position="187"/>
        <end position="267"/>
    </location>
</feature>
<name>A0AA88X9H0_9ASTE</name>
<dbReference type="PANTHER" id="PTHR35317">
    <property type="entry name" value="OS04G0629600 PROTEIN"/>
    <property type="match status" value="1"/>
</dbReference>
<comment type="caution">
    <text evidence="3">The sequence shown here is derived from an EMBL/GenBank/DDBJ whole genome shotgun (WGS) entry which is preliminary data.</text>
</comment>
<proteinExistence type="predicted"/>
<dbReference type="AlphaFoldDB" id="A0AA88X9H0"/>
<accession>A0AA88X9H0</accession>
<feature type="compositionally biased region" description="Basic and acidic residues" evidence="1">
    <location>
        <begin position="79"/>
        <end position="88"/>
    </location>
</feature>
<sequence length="388" mass="43042">MKSDESVQDFLSRVSGIVSQIKSYGEKLEDEIVVAKVLRSLTTKFDHVVAVIEESKDLSIFSFDELMGSLQGHEARMNKSAEKSEEKAFQANEESYMQNDESTERGYGRGGSRGRGRGRGRGRANTFFNNQGIKCYRCHMFGHIASNYDRKEKVASYAEEEEMIMDEESKSFMTCFDSTATNESGVWFLGNGCSNHMCGVKSAFKDIGESEKKLVRLGDNKSVQVEGKGTIPVKTSHGNVKFLHKVYFIPSLAHNLLSVGQLMACGFSILFDDGVCMIEDKKSGQIMASVRMAENMIFLLEVSNIGKKVLVASERNATNLCHLRYGHLNVKGSWIKRGSYDLLGGSIISRTRSSGNPGSARSIQAASGLSRAWHFKIWATYTFGRPVS</sequence>
<evidence type="ECO:0000259" key="2">
    <source>
        <dbReference type="Pfam" id="PF22936"/>
    </source>
</evidence>
<protein>
    <recommendedName>
        <fullName evidence="2">Retrovirus-related Pol polyprotein from transposon TNT 1-94-like beta-barrel domain-containing protein</fullName>
    </recommendedName>
</protein>
<keyword evidence="4" id="KW-1185">Reference proteome</keyword>
<gene>
    <name evidence="3" type="ORF">RJ639_001868</name>
</gene>
<evidence type="ECO:0000313" key="4">
    <source>
        <dbReference type="Proteomes" id="UP001188597"/>
    </source>
</evidence>
<evidence type="ECO:0000313" key="3">
    <source>
        <dbReference type="EMBL" id="KAK3042273.1"/>
    </source>
</evidence>
<dbReference type="Pfam" id="PF22936">
    <property type="entry name" value="Pol_BBD"/>
    <property type="match status" value="1"/>
</dbReference>
<dbReference type="Pfam" id="PF14223">
    <property type="entry name" value="Retrotran_gag_2"/>
    <property type="match status" value="1"/>
</dbReference>
<feature type="region of interest" description="Disordered" evidence="1">
    <location>
        <begin position="79"/>
        <end position="123"/>
    </location>
</feature>
<dbReference type="EMBL" id="JAVXUP010000022">
    <property type="protein sequence ID" value="KAK3042273.1"/>
    <property type="molecule type" value="Genomic_DNA"/>
</dbReference>
<dbReference type="InterPro" id="IPR054722">
    <property type="entry name" value="PolX-like_BBD"/>
</dbReference>
<feature type="compositionally biased region" description="Basic residues" evidence="1">
    <location>
        <begin position="112"/>
        <end position="122"/>
    </location>
</feature>
<reference evidence="3" key="1">
    <citation type="submission" date="2022-12" db="EMBL/GenBank/DDBJ databases">
        <title>Draft genome assemblies for two species of Escallonia (Escalloniales).</title>
        <authorList>
            <person name="Chanderbali A."/>
            <person name="Dervinis C."/>
            <person name="Anghel I."/>
            <person name="Soltis D."/>
            <person name="Soltis P."/>
            <person name="Zapata F."/>
        </authorList>
    </citation>
    <scope>NUCLEOTIDE SEQUENCE</scope>
    <source>
        <strain evidence="3">UCBG64.0493</strain>
        <tissue evidence="3">Leaf</tissue>
    </source>
</reference>
<dbReference type="PANTHER" id="PTHR35317:SF27">
    <property type="entry name" value="RETROVIRUS-RELATED POL POLYPROTEIN FROM TRANSPOSON TNT 1-94"/>
    <property type="match status" value="1"/>
</dbReference>